<organism evidence="1 2">
    <name type="scientific">Aquimarina rubra</name>
    <dbReference type="NCBI Taxonomy" id="1920033"/>
    <lineage>
        <taxon>Bacteria</taxon>
        <taxon>Pseudomonadati</taxon>
        <taxon>Bacteroidota</taxon>
        <taxon>Flavobacteriia</taxon>
        <taxon>Flavobacteriales</taxon>
        <taxon>Flavobacteriaceae</taxon>
        <taxon>Aquimarina</taxon>
    </lineage>
</organism>
<reference evidence="2" key="1">
    <citation type="journal article" date="2019" name="Int. J. Syst. Evol. Microbiol.">
        <title>The Global Catalogue of Microorganisms (GCM) 10K type strain sequencing project: providing services to taxonomists for standard genome sequencing and annotation.</title>
        <authorList>
            <consortium name="The Broad Institute Genomics Platform"/>
            <consortium name="The Broad Institute Genome Sequencing Center for Infectious Disease"/>
            <person name="Wu L."/>
            <person name="Ma J."/>
        </authorList>
    </citation>
    <scope>NUCLEOTIDE SEQUENCE [LARGE SCALE GENOMIC DNA]</scope>
    <source>
        <strain evidence="2">KCTC 52274</strain>
    </source>
</reference>
<dbReference type="PROSITE" id="PS51257">
    <property type="entry name" value="PROKAR_LIPOPROTEIN"/>
    <property type="match status" value="1"/>
</dbReference>
<sequence length="278" mass="31841">MKHLLILFVFILFSCKEKIKDDAKTIQTAVTETPEIEKANNPEKPIEKAITKAPQTEFNLIDAVVRQLKINPDKIEFVAHKKLPNIEKESIVVIAETATEEDDYFRFNSHVLVVESATGQILNTFFESYETNGWQSDALFIDTIAIDTAPYNVTETDRAFGIRIYSRTLSQPNPYSLESISLFVKSENTLRNILKNYEVKVYGGEWDTICYGEFTDVKKTLIISKEKSNDYFDIVVKSNITETKNDEDENGECISKEKRTTSKTVLKFNGKEYKSENL</sequence>
<name>A0ABW5LFL6_9FLAO</name>
<dbReference type="RefSeq" id="WP_378291903.1">
    <property type="nucleotide sequence ID" value="NZ_JBHULE010000019.1"/>
</dbReference>
<protein>
    <recommendedName>
        <fullName evidence="3">DUF5041 domain-containing protein</fullName>
    </recommendedName>
</protein>
<keyword evidence="2" id="KW-1185">Reference proteome</keyword>
<dbReference type="EMBL" id="JBHULE010000019">
    <property type="protein sequence ID" value="MFD2562909.1"/>
    <property type="molecule type" value="Genomic_DNA"/>
</dbReference>
<accession>A0ABW5LFL6</accession>
<comment type="caution">
    <text evidence="1">The sequence shown here is derived from an EMBL/GenBank/DDBJ whole genome shotgun (WGS) entry which is preliminary data.</text>
</comment>
<evidence type="ECO:0000313" key="2">
    <source>
        <dbReference type="Proteomes" id="UP001597319"/>
    </source>
</evidence>
<gene>
    <name evidence="1" type="ORF">ACFSR1_09555</name>
</gene>
<proteinExistence type="predicted"/>
<dbReference type="Proteomes" id="UP001597319">
    <property type="component" value="Unassembled WGS sequence"/>
</dbReference>
<evidence type="ECO:0000313" key="1">
    <source>
        <dbReference type="EMBL" id="MFD2562909.1"/>
    </source>
</evidence>
<evidence type="ECO:0008006" key="3">
    <source>
        <dbReference type="Google" id="ProtNLM"/>
    </source>
</evidence>